<gene>
    <name evidence="1" type="ORF">ACWI_36040</name>
</gene>
<protein>
    <submittedName>
        <fullName evidence="1">Uncharacterized protein</fullName>
    </submittedName>
</protein>
<sequence>MQGFEAISLLVAFIALIISLATLQQNRNIVEESNRAYIVLYIDRERPDDYKSIVLKNFGKTSGVLLSVEFDPPLPVDKSKIHRNNRPLLTDFKNIFFAPGQSFKTHFDLNNDDAQIFNVIVTYETLGRTIKESYSIDLTFRKSLYRLKTDVETELDALKTISQSILEVSDKLS</sequence>
<accession>A0A1F2PCD7</accession>
<dbReference type="AlphaFoldDB" id="A0A1F2PCD7"/>
<dbReference type="OrthoDB" id="2085326at2"/>
<name>A0A1F2PCD7_9FIRM</name>
<reference evidence="1 2" key="1">
    <citation type="submission" date="2015-09" db="EMBL/GenBank/DDBJ databases">
        <title>Genome sequence of Acetobacterium wieringae DSM 1911.</title>
        <authorList>
            <person name="Poehlein A."/>
            <person name="Bengelsdorf F.R."/>
            <person name="Schiel-Bengelsdorf B."/>
            <person name="Duerre P."/>
            <person name="Daniel R."/>
        </authorList>
    </citation>
    <scope>NUCLEOTIDE SEQUENCE [LARGE SCALE GENOMIC DNA]</scope>
    <source>
        <strain evidence="1 2">DSM 1911</strain>
    </source>
</reference>
<comment type="caution">
    <text evidence="1">The sequence shown here is derived from an EMBL/GenBank/DDBJ whole genome shotgun (WGS) entry which is preliminary data.</text>
</comment>
<evidence type="ECO:0000313" key="1">
    <source>
        <dbReference type="EMBL" id="OFV68913.1"/>
    </source>
</evidence>
<dbReference type="RefSeq" id="WP_070372833.1">
    <property type="nucleotide sequence ID" value="NZ_LKEU01000051.1"/>
</dbReference>
<proteinExistence type="predicted"/>
<organism evidence="1 2">
    <name type="scientific">Acetobacterium wieringae</name>
    <dbReference type="NCBI Taxonomy" id="52694"/>
    <lineage>
        <taxon>Bacteria</taxon>
        <taxon>Bacillati</taxon>
        <taxon>Bacillota</taxon>
        <taxon>Clostridia</taxon>
        <taxon>Eubacteriales</taxon>
        <taxon>Eubacteriaceae</taxon>
        <taxon>Acetobacterium</taxon>
    </lineage>
</organism>
<evidence type="ECO:0000313" key="2">
    <source>
        <dbReference type="Proteomes" id="UP000176244"/>
    </source>
</evidence>
<dbReference type="Proteomes" id="UP000176244">
    <property type="component" value="Unassembled WGS sequence"/>
</dbReference>
<dbReference type="EMBL" id="LKEU01000051">
    <property type="protein sequence ID" value="OFV68913.1"/>
    <property type="molecule type" value="Genomic_DNA"/>
</dbReference>